<gene>
    <name evidence="1" type="ORF">CYLTODRAFT_389426</name>
</gene>
<reference evidence="1 2" key="1">
    <citation type="journal article" date="2015" name="Fungal Genet. Biol.">
        <title>Evolution of novel wood decay mechanisms in Agaricales revealed by the genome sequences of Fistulina hepatica and Cylindrobasidium torrendii.</title>
        <authorList>
            <person name="Floudas D."/>
            <person name="Held B.W."/>
            <person name="Riley R."/>
            <person name="Nagy L.G."/>
            <person name="Koehler G."/>
            <person name="Ransdell A.S."/>
            <person name="Younus H."/>
            <person name="Chow J."/>
            <person name="Chiniquy J."/>
            <person name="Lipzen A."/>
            <person name="Tritt A."/>
            <person name="Sun H."/>
            <person name="Haridas S."/>
            <person name="LaButti K."/>
            <person name="Ohm R.A."/>
            <person name="Kues U."/>
            <person name="Blanchette R.A."/>
            <person name="Grigoriev I.V."/>
            <person name="Minto R.E."/>
            <person name="Hibbett D.S."/>
        </authorList>
    </citation>
    <scope>NUCLEOTIDE SEQUENCE [LARGE SCALE GENOMIC DNA]</scope>
    <source>
        <strain evidence="1 2">FP15055 ss-10</strain>
    </source>
</reference>
<protein>
    <recommendedName>
        <fullName evidence="3">BTB domain-containing protein</fullName>
    </recommendedName>
</protein>
<dbReference type="Proteomes" id="UP000054007">
    <property type="component" value="Unassembled WGS sequence"/>
</dbReference>
<dbReference type="OrthoDB" id="2914104at2759"/>
<organism evidence="1 2">
    <name type="scientific">Cylindrobasidium torrendii FP15055 ss-10</name>
    <dbReference type="NCBI Taxonomy" id="1314674"/>
    <lineage>
        <taxon>Eukaryota</taxon>
        <taxon>Fungi</taxon>
        <taxon>Dikarya</taxon>
        <taxon>Basidiomycota</taxon>
        <taxon>Agaricomycotina</taxon>
        <taxon>Agaricomycetes</taxon>
        <taxon>Agaricomycetidae</taxon>
        <taxon>Agaricales</taxon>
        <taxon>Marasmiineae</taxon>
        <taxon>Physalacriaceae</taxon>
        <taxon>Cylindrobasidium</taxon>
    </lineage>
</organism>
<dbReference type="AlphaFoldDB" id="A0A0D7BNB6"/>
<proteinExistence type="predicted"/>
<evidence type="ECO:0008006" key="3">
    <source>
        <dbReference type="Google" id="ProtNLM"/>
    </source>
</evidence>
<name>A0A0D7BNB6_9AGAR</name>
<evidence type="ECO:0000313" key="1">
    <source>
        <dbReference type="EMBL" id="KIY71957.1"/>
    </source>
</evidence>
<dbReference type="EMBL" id="KN880448">
    <property type="protein sequence ID" value="KIY71957.1"/>
    <property type="molecule type" value="Genomic_DNA"/>
</dbReference>
<evidence type="ECO:0000313" key="2">
    <source>
        <dbReference type="Proteomes" id="UP000054007"/>
    </source>
</evidence>
<sequence>MLIQKPLHSIWMPSKLPNKRRKDVEFCTIQVGNVYFKVHTPTLLPASPVIARQLQAYLPTKRTVTLQAPPPPSPRHFEAFLTGVYRQSIPRALQLVTIEDMILIAEMSLNYENNAGAAWAMEGIRNSVDTTQLAADRPLRRASPEVFMRILQLFLVFPDAVACESVQSQWLSRLFRRELPPAQAIDFAWRASGSFDHLLKHALYVYMIRIQNGEQNVGRLSREQALRVTCGYHSLRVYASKICMRAPRFRRSKSCLKHNECMKTWRMCWALTVNRPSKVPRVDLLQRLKDAHGELAKDPVIAQTMHEGCRKGALKSVARTRAMISNHLHHHFDL</sequence>
<keyword evidence="2" id="KW-1185">Reference proteome</keyword>
<accession>A0A0D7BNB6</accession>